<proteinExistence type="predicted"/>
<name>A0A8S3DKQ4_9BILA</name>
<evidence type="ECO:0000313" key="1">
    <source>
        <dbReference type="EMBL" id="CAF5021700.1"/>
    </source>
</evidence>
<dbReference type="AlphaFoldDB" id="A0A8S3DKQ4"/>
<comment type="caution">
    <text evidence="1">The sequence shown here is derived from an EMBL/GenBank/DDBJ whole genome shotgun (WGS) entry which is preliminary data.</text>
</comment>
<sequence length="19" mass="2115">MDYLEDIEQRGVPPPPTAS</sequence>
<evidence type="ECO:0000313" key="2">
    <source>
        <dbReference type="Proteomes" id="UP000676336"/>
    </source>
</evidence>
<feature type="non-terminal residue" evidence="1">
    <location>
        <position position="19"/>
    </location>
</feature>
<accession>A0A8S3DKQ4</accession>
<reference evidence="1" key="1">
    <citation type="submission" date="2021-02" db="EMBL/GenBank/DDBJ databases">
        <authorList>
            <person name="Nowell W R."/>
        </authorList>
    </citation>
    <scope>NUCLEOTIDE SEQUENCE</scope>
</reference>
<protein>
    <submittedName>
        <fullName evidence="1">Uncharacterized protein</fullName>
    </submittedName>
</protein>
<dbReference type="EMBL" id="CAJOBI010212532">
    <property type="protein sequence ID" value="CAF5021700.1"/>
    <property type="molecule type" value="Genomic_DNA"/>
</dbReference>
<organism evidence="1 2">
    <name type="scientific">Rotaria magnacalcarata</name>
    <dbReference type="NCBI Taxonomy" id="392030"/>
    <lineage>
        <taxon>Eukaryota</taxon>
        <taxon>Metazoa</taxon>
        <taxon>Spiralia</taxon>
        <taxon>Gnathifera</taxon>
        <taxon>Rotifera</taxon>
        <taxon>Eurotatoria</taxon>
        <taxon>Bdelloidea</taxon>
        <taxon>Philodinida</taxon>
        <taxon>Philodinidae</taxon>
        <taxon>Rotaria</taxon>
    </lineage>
</organism>
<dbReference type="Proteomes" id="UP000676336">
    <property type="component" value="Unassembled WGS sequence"/>
</dbReference>
<gene>
    <name evidence="1" type="ORF">SMN809_LOCUS57669</name>
</gene>